<geneLocation type="plasmid" evidence="2 3">
    <name>pW43C</name>
</geneLocation>
<sequence length="115" mass="13366">MNGKDRFHYLQNISFQCKWKGSFPYFEEDTEVAEMEKNFSNRYRHLRGTKDLGQQIRRHRKKVGITQEGLALQTGISRPTIRAIELGKETAQFGLVLQICADIGLDIFVREQSEC</sequence>
<organism evidence="2 3">
    <name type="scientific">Parasedimentitalea marina</name>
    <dbReference type="NCBI Taxonomy" id="2483033"/>
    <lineage>
        <taxon>Bacteria</taxon>
        <taxon>Pseudomonadati</taxon>
        <taxon>Pseudomonadota</taxon>
        <taxon>Alphaproteobacteria</taxon>
        <taxon>Rhodobacterales</taxon>
        <taxon>Paracoccaceae</taxon>
        <taxon>Parasedimentitalea</taxon>
    </lineage>
</organism>
<evidence type="ECO:0000313" key="3">
    <source>
        <dbReference type="Proteomes" id="UP000283063"/>
    </source>
</evidence>
<dbReference type="Pfam" id="PF01381">
    <property type="entry name" value="HTH_3"/>
    <property type="match status" value="1"/>
</dbReference>
<gene>
    <name evidence="2" type="ORF">EBB79_23790</name>
</gene>
<dbReference type="KEGG" id="sedi:EBB79_23790"/>
<dbReference type="EMBL" id="CP033222">
    <property type="protein sequence ID" value="AZV80947.1"/>
    <property type="molecule type" value="Genomic_DNA"/>
</dbReference>
<reference evidence="2 3" key="1">
    <citation type="submission" date="2018-10" db="EMBL/GenBank/DDBJ databases">
        <title>Parasedimentitalea marina sp. nov., a psychrophilic bacterium isolated from deep seawater of the New Britain Trench.</title>
        <authorList>
            <person name="Cao J."/>
        </authorList>
    </citation>
    <scope>NUCLEOTIDE SEQUENCE [LARGE SCALE GENOMIC DNA]</scope>
    <source>
        <strain evidence="2 3">W43</strain>
        <plasmid evidence="2 3">pW43C</plasmid>
    </source>
</reference>
<dbReference type="SUPFAM" id="SSF47413">
    <property type="entry name" value="lambda repressor-like DNA-binding domains"/>
    <property type="match status" value="1"/>
</dbReference>
<dbReference type="SMART" id="SM00530">
    <property type="entry name" value="HTH_XRE"/>
    <property type="match status" value="1"/>
</dbReference>
<dbReference type="Proteomes" id="UP000283063">
    <property type="component" value="Plasmid pW43C"/>
</dbReference>
<keyword evidence="3" id="KW-1185">Reference proteome</keyword>
<protein>
    <submittedName>
        <fullName evidence="2">Transcriptional regulator</fullName>
    </submittedName>
</protein>
<dbReference type="PROSITE" id="PS50943">
    <property type="entry name" value="HTH_CROC1"/>
    <property type="match status" value="1"/>
</dbReference>
<dbReference type="Gene3D" id="1.10.260.40">
    <property type="entry name" value="lambda repressor-like DNA-binding domains"/>
    <property type="match status" value="1"/>
</dbReference>
<dbReference type="OrthoDB" id="7361823at2"/>
<dbReference type="InterPro" id="IPR010982">
    <property type="entry name" value="Lambda_DNA-bd_dom_sf"/>
</dbReference>
<evidence type="ECO:0000313" key="2">
    <source>
        <dbReference type="EMBL" id="AZV80947.1"/>
    </source>
</evidence>
<evidence type="ECO:0000259" key="1">
    <source>
        <dbReference type="PROSITE" id="PS50943"/>
    </source>
</evidence>
<accession>A0A3T0NAB4</accession>
<dbReference type="InterPro" id="IPR001387">
    <property type="entry name" value="Cro/C1-type_HTH"/>
</dbReference>
<dbReference type="AlphaFoldDB" id="A0A3T0NAB4"/>
<feature type="domain" description="HTH cro/C1-type" evidence="1">
    <location>
        <begin position="56"/>
        <end position="88"/>
    </location>
</feature>
<proteinExistence type="predicted"/>
<dbReference type="GO" id="GO:0003677">
    <property type="term" value="F:DNA binding"/>
    <property type="evidence" value="ECO:0007669"/>
    <property type="project" value="InterPro"/>
</dbReference>
<dbReference type="CDD" id="cd00093">
    <property type="entry name" value="HTH_XRE"/>
    <property type="match status" value="1"/>
</dbReference>
<name>A0A3T0NAB4_9RHOB</name>
<keyword evidence="2" id="KW-0614">Plasmid</keyword>